<evidence type="ECO:0000313" key="2">
    <source>
        <dbReference type="Proteomes" id="UP000825729"/>
    </source>
</evidence>
<protein>
    <submittedName>
        <fullName evidence="1">Uncharacterized protein</fullName>
    </submittedName>
</protein>
<organism evidence="1 2">
    <name type="scientific">Aristolochia fimbriata</name>
    <name type="common">White veined hardy Dutchman's pipe vine</name>
    <dbReference type="NCBI Taxonomy" id="158543"/>
    <lineage>
        <taxon>Eukaryota</taxon>
        <taxon>Viridiplantae</taxon>
        <taxon>Streptophyta</taxon>
        <taxon>Embryophyta</taxon>
        <taxon>Tracheophyta</taxon>
        <taxon>Spermatophyta</taxon>
        <taxon>Magnoliopsida</taxon>
        <taxon>Magnoliidae</taxon>
        <taxon>Piperales</taxon>
        <taxon>Aristolochiaceae</taxon>
        <taxon>Aristolochia</taxon>
    </lineage>
</organism>
<name>A0AAV7ECS9_ARIFI</name>
<sequence>MVVLLLSSRRVIVRCRLLTLLGKEEEREGEGSQSPLSWGMRKKEEAVSLVQTCKSVVAVTSMQEDRWKDTPGIEISKRCGFIIYH</sequence>
<reference evidence="1 2" key="1">
    <citation type="submission" date="2021-07" db="EMBL/GenBank/DDBJ databases">
        <title>The Aristolochia fimbriata genome: insights into angiosperm evolution, floral development and chemical biosynthesis.</title>
        <authorList>
            <person name="Jiao Y."/>
        </authorList>
    </citation>
    <scope>NUCLEOTIDE SEQUENCE [LARGE SCALE GENOMIC DNA]</scope>
    <source>
        <strain evidence="1">IBCAS-2021</strain>
        <tissue evidence="1">Leaf</tissue>
    </source>
</reference>
<comment type="caution">
    <text evidence="1">The sequence shown here is derived from an EMBL/GenBank/DDBJ whole genome shotgun (WGS) entry which is preliminary data.</text>
</comment>
<dbReference type="AlphaFoldDB" id="A0AAV7ECS9"/>
<dbReference type="Proteomes" id="UP000825729">
    <property type="component" value="Unassembled WGS sequence"/>
</dbReference>
<accession>A0AAV7ECS9</accession>
<evidence type="ECO:0000313" key="1">
    <source>
        <dbReference type="EMBL" id="KAG9446647.1"/>
    </source>
</evidence>
<keyword evidence="2" id="KW-1185">Reference proteome</keyword>
<gene>
    <name evidence="1" type="ORF">H6P81_012775</name>
</gene>
<proteinExistence type="predicted"/>
<dbReference type="EMBL" id="JAINDJ010000005">
    <property type="protein sequence ID" value="KAG9446647.1"/>
    <property type="molecule type" value="Genomic_DNA"/>
</dbReference>